<gene>
    <name evidence="1" type="ORF">LCGC14_1334050</name>
</gene>
<organism evidence="1">
    <name type="scientific">marine sediment metagenome</name>
    <dbReference type="NCBI Taxonomy" id="412755"/>
    <lineage>
        <taxon>unclassified sequences</taxon>
        <taxon>metagenomes</taxon>
        <taxon>ecological metagenomes</taxon>
    </lineage>
</organism>
<proteinExistence type="predicted"/>
<sequence>MRQDEDGLRVRVFQDENRQYHYRVYESGTKVDGLTMCGLESETLSTRAWFAVGDSRGQVHYAKGCEECRNGLVV</sequence>
<name>A0A0F9KFK6_9ZZZZ</name>
<dbReference type="EMBL" id="LAZR01008093">
    <property type="protein sequence ID" value="KKM81014.1"/>
    <property type="molecule type" value="Genomic_DNA"/>
</dbReference>
<evidence type="ECO:0000313" key="1">
    <source>
        <dbReference type="EMBL" id="KKM81014.1"/>
    </source>
</evidence>
<reference evidence="1" key="1">
    <citation type="journal article" date="2015" name="Nature">
        <title>Complex archaea that bridge the gap between prokaryotes and eukaryotes.</title>
        <authorList>
            <person name="Spang A."/>
            <person name="Saw J.H."/>
            <person name="Jorgensen S.L."/>
            <person name="Zaremba-Niedzwiedzka K."/>
            <person name="Martijn J."/>
            <person name="Lind A.E."/>
            <person name="van Eijk R."/>
            <person name="Schleper C."/>
            <person name="Guy L."/>
            <person name="Ettema T.J."/>
        </authorList>
    </citation>
    <scope>NUCLEOTIDE SEQUENCE</scope>
</reference>
<comment type="caution">
    <text evidence="1">The sequence shown here is derived from an EMBL/GenBank/DDBJ whole genome shotgun (WGS) entry which is preliminary data.</text>
</comment>
<protein>
    <submittedName>
        <fullName evidence="1">Uncharacterized protein</fullName>
    </submittedName>
</protein>
<dbReference type="AlphaFoldDB" id="A0A0F9KFK6"/>
<accession>A0A0F9KFK6</accession>